<evidence type="ECO:0000313" key="2">
    <source>
        <dbReference type="Proteomes" id="UP000267223"/>
    </source>
</evidence>
<dbReference type="InterPro" id="IPR018534">
    <property type="entry name" value="Tet_reg_excision_RteC"/>
</dbReference>
<organism evidence="1 2">
    <name type="scientific">Hanamia caeni</name>
    <dbReference type="NCBI Taxonomy" id="2294116"/>
    <lineage>
        <taxon>Bacteria</taxon>
        <taxon>Pseudomonadati</taxon>
        <taxon>Bacteroidota</taxon>
        <taxon>Chitinophagia</taxon>
        <taxon>Chitinophagales</taxon>
        <taxon>Chitinophagaceae</taxon>
        <taxon>Hanamia</taxon>
    </lineage>
</organism>
<evidence type="ECO:0000313" key="1">
    <source>
        <dbReference type="EMBL" id="RNI39892.1"/>
    </source>
</evidence>
<protein>
    <submittedName>
        <fullName evidence="1">Tetracycline regulation of excision, RteC</fullName>
    </submittedName>
</protein>
<dbReference type="EMBL" id="RJJR01000001">
    <property type="protein sequence ID" value="RNI39892.1"/>
    <property type="molecule type" value="Genomic_DNA"/>
</dbReference>
<dbReference type="AlphaFoldDB" id="A0A3M9NQ09"/>
<comment type="caution">
    <text evidence="1">The sequence shown here is derived from an EMBL/GenBank/DDBJ whole genome shotgun (WGS) entry which is preliminary data.</text>
</comment>
<dbReference type="Proteomes" id="UP000267223">
    <property type="component" value="Unassembled WGS sequence"/>
</dbReference>
<dbReference type="Pfam" id="PF09357">
    <property type="entry name" value="RteC"/>
    <property type="match status" value="1"/>
</dbReference>
<name>A0A3M9NQ09_9BACT</name>
<accession>A0A3M9NQ09</accession>
<proteinExistence type="predicted"/>
<gene>
    <name evidence="1" type="ORF">EFY79_00890</name>
</gene>
<keyword evidence="2" id="KW-1185">Reference proteome</keyword>
<reference evidence="1 2" key="1">
    <citation type="submission" date="2018-11" db="EMBL/GenBank/DDBJ databases">
        <title>Draft genome sequence of Ferruginibacter sp. BO-59.</title>
        <authorList>
            <person name="Im W.T."/>
        </authorList>
    </citation>
    <scope>NUCLEOTIDE SEQUENCE [LARGE SCALE GENOMIC DNA]</scope>
    <source>
        <strain evidence="1 2">BO-59</strain>
    </source>
</reference>
<sequence>MENQFLVQLTYYAKMRIMRVEEFSNELFDELKHELSKITERRGTIMETSRQSSTITLKYINRLKKYINNYQFQDIPEEINFFKNIKPKFLSKLIYFQKVYKIQFHLPLGYSEMVKNYYLMELEKINDFFKINGEFFSYYRSGATSLDEIYFTRKEPDSWILLNSEDYETDFLFTTIYDQKLAKILAFQLVSEFLNSEIKKLEISNKNPDEDELEKENQINWTGPKVALVELLYALQSAGSFNNGSVGLKELANHFQLYFNVDLGNYYRMFQDMRIRKINRTTFLDLLKGRLIQRMDETDENPKYQ</sequence>